<name>A0A8H7AHR5_9EURO</name>
<dbReference type="Proteomes" id="UP000606974">
    <property type="component" value="Unassembled WGS sequence"/>
</dbReference>
<protein>
    <submittedName>
        <fullName evidence="1">Uncharacterized protein</fullName>
    </submittedName>
</protein>
<dbReference type="AlphaFoldDB" id="A0A8H7AHR5"/>
<organism evidence="1 2">
    <name type="scientific">Endocarpon pusillum</name>
    <dbReference type="NCBI Taxonomy" id="364733"/>
    <lineage>
        <taxon>Eukaryota</taxon>
        <taxon>Fungi</taxon>
        <taxon>Dikarya</taxon>
        <taxon>Ascomycota</taxon>
        <taxon>Pezizomycotina</taxon>
        <taxon>Eurotiomycetes</taxon>
        <taxon>Chaetothyriomycetidae</taxon>
        <taxon>Verrucariales</taxon>
        <taxon>Verrucariaceae</taxon>
        <taxon>Endocarpon</taxon>
    </lineage>
</organism>
<dbReference type="EMBL" id="JAACFV010000043">
    <property type="protein sequence ID" value="KAF7509273.1"/>
    <property type="molecule type" value="Genomic_DNA"/>
</dbReference>
<gene>
    <name evidence="1" type="ORF">GJ744_008167</name>
</gene>
<evidence type="ECO:0000313" key="2">
    <source>
        <dbReference type="Proteomes" id="UP000606974"/>
    </source>
</evidence>
<reference evidence="1" key="1">
    <citation type="submission" date="2020-02" db="EMBL/GenBank/DDBJ databases">
        <authorList>
            <person name="Palmer J.M."/>
        </authorList>
    </citation>
    <scope>NUCLEOTIDE SEQUENCE</scope>
    <source>
        <strain evidence="1">EPUS1.4</strain>
        <tissue evidence="1">Thallus</tissue>
    </source>
</reference>
<sequence>METAANNTESSVLLPLRPEPPVRILVRTLTHLVPGKDNYERTDFILNYMCSTTGTAISVFRNSAGPHTMINLLPTTDVASF</sequence>
<comment type="caution">
    <text evidence="1">The sequence shown here is derived from an EMBL/GenBank/DDBJ whole genome shotgun (WGS) entry which is preliminary data.</text>
</comment>
<keyword evidence="2" id="KW-1185">Reference proteome</keyword>
<proteinExistence type="predicted"/>
<dbReference type="OrthoDB" id="4379079at2759"/>
<accession>A0A8H7AHR5</accession>
<evidence type="ECO:0000313" key="1">
    <source>
        <dbReference type="EMBL" id="KAF7509273.1"/>
    </source>
</evidence>